<reference evidence="2 3" key="1">
    <citation type="submission" date="2018-01" db="EMBL/GenBank/DDBJ databases">
        <authorList>
            <person name="Gaut B.S."/>
            <person name="Morton B.R."/>
            <person name="Clegg M.T."/>
            <person name="Duvall M.R."/>
        </authorList>
    </citation>
    <scope>NUCLEOTIDE SEQUENCE [LARGE SCALE GENOMIC DNA]</scope>
    <source>
        <strain evidence="2">Cupriavidus taiwanensis cmp 52</strain>
    </source>
</reference>
<evidence type="ECO:0000313" key="2">
    <source>
        <dbReference type="EMBL" id="SPR98134.1"/>
    </source>
</evidence>
<dbReference type="Proteomes" id="UP000256805">
    <property type="component" value="Unassembled WGS sequence"/>
</dbReference>
<sequence>MDCEAAEDAGGRLGRDPVIEWTNNCILRRAAAGAPCGGERAADSRTGGWPRKPPPVDAARMAKSPALAR</sequence>
<feature type="region of interest" description="Disordered" evidence="1">
    <location>
        <begin position="36"/>
        <end position="69"/>
    </location>
</feature>
<accession>A0A375IYV0</accession>
<gene>
    <name evidence="2" type="ORF">CBM2634_A230204</name>
</gene>
<name>A0A375IYV0_9BURK</name>
<dbReference type="EMBL" id="OVTA01000016">
    <property type="protein sequence ID" value="SPR98134.1"/>
    <property type="molecule type" value="Genomic_DNA"/>
</dbReference>
<dbReference type="AlphaFoldDB" id="A0A375IYV0"/>
<organism evidence="2 3">
    <name type="scientific">Cupriavidus taiwanensis</name>
    <dbReference type="NCBI Taxonomy" id="164546"/>
    <lineage>
        <taxon>Bacteria</taxon>
        <taxon>Pseudomonadati</taxon>
        <taxon>Pseudomonadota</taxon>
        <taxon>Betaproteobacteria</taxon>
        <taxon>Burkholderiales</taxon>
        <taxon>Burkholderiaceae</taxon>
        <taxon>Cupriavidus</taxon>
    </lineage>
</organism>
<proteinExistence type="predicted"/>
<evidence type="ECO:0000256" key="1">
    <source>
        <dbReference type="SAM" id="MobiDB-lite"/>
    </source>
</evidence>
<protein>
    <submittedName>
        <fullName evidence="2">Uncharacterized protein</fullName>
    </submittedName>
</protein>
<evidence type="ECO:0000313" key="3">
    <source>
        <dbReference type="Proteomes" id="UP000256805"/>
    </source>
</evidence>